<feature type="transmembrane region" description="Helical" evidence="5">
    <location>
        <begin position="359"/>
        <end position="380"/>
    </location>
</feature>
<name>A0A2D3UQP7_9PEZI</name>
<dbReference type="SUPFAM" id="SSF103473">
    <property type="entry name" value="MFS general substrate transporter"/>
    <property type="match status" value="1"/>
</dbReference>
<keyword evidence="2 5" id="KW-0812">Transmembrane</keyword>
<feature type="transmembrane region" description="Helical" evidence="5">
    <location>
        <begin position="152"/>
        <end position="174"/>
    </location>
</feature>
<evidence type="ECO:0000256" key="4">
    <source>
        <dbReference type="ARBA" id="ARBA00023136"/>
    </source>
</evidence>
<feature type="transmembrane region" description="Helical" evidence="5">
    <location>
        <begin position="401"/>
        <end position="420"/>
    </location>
</feature>
<feature type="transmembrane region" description="Helical" evidence="5">
    <location>
        <begin position="123"/>
        <end position="140"/>
    </location>
</feature>
<dbReference type="GeneID" id="35606605"/>
<dbReference type="GO" id="GO:0022857">
    <property type="term" value="F:transmembrane transporter activity"/>
    <property type="evidence" value="ECO:0007669"/>
    <property type="project" value="InterPro"/>
</dbReference>
<dbReference type="RefSeq" id="XP_023621457.1">
    <property type="nucleotide sequence ID" value="XM_023765689.1"/>
</dbReference>
<comment type="subcellular location">
    <subcellularLocation>
        <location evidence="1">Membrane</location>
        <topology evidence="1">Multi-pass membrane protein</topology>
    </subcellularLocation>
</comment>
<feature type="transmembrane region" description="Helical" evidence="5">
    <location>
        <begin position="61"/>
        <end position="79"/>
    </location>
</feature>
<evidence type="ECO:0000256" key="3">
    <source>
        <dbReference type="ARBA" id="ARBA00022989"/>
    </source>
</evidence>
<sequence length="542" mass="59963">MDEERKLPPGTVRLVDIDHTLNTKHANGADQDIVLHPKPSEDPEDPLNWSFRRKMLSTSCIIMYTLMIAIPSGSVYSVVKPIQAATGLELNDLNTGTGVMFLAYGWACLIWQPLALQYGKRPAYLFSMITSVAVMAAAPLCTTRGTYLMNKVLQGFFGAPVEALCEISITDIWFAHERPKYLAWYGFSLSVSAKIAPMLAGFINDGQDWRWVLWWTAIWIGIAFVYCFFLMEETNYDRSHQNAHAAVPGLVDSAGYLASNSPGKEKSETSNDIDSTSEVEAGQIYPRKSYWQKLGIVDKKRPNRMMDIFWAPFKGFTYPCIVYAGLMYGANALVWSGVQNATTGTVYTARYGFSTSGVAAAYSAGIIGAIIGGYYCGKMGRELTIRLARRRGGISEPEDTLYMFVASMILVPFAMLLYGLGVTYHVHWFALVFSQGALAVSNCLCVAGGLGYAISCYRELSGDMVTTLILIRNTMSFAVNYGITPWLTAMGYRNTFIMVAAIGFAWNASLFVMVRLGPKLRASSAERYWRDVAKARAKGLSH</sequence>
<keyword evidence="3 5" id="KW-1133">Transmembrane helix</keyword>
<reference evidence="6 7" key="1">
    <citation type="submission" date="2016-03" db="EMBL/GenBank/DDBJ databases">
        <authorList>
            <person name="Ploux O."/>
        </authorList>
    </citation>
    <scope>NUCLEOTIDE SEQUENCE [LARGE SCALE GENOMIC DNA]</scope>
    <source>
        <strain evidence="6 7">URUG2</strain>
    </source>
</reference>
<feature type="transmembrane region" description="Helical" evidence="5">
    <location>
        <begin position="426"/>
        <end position="453"/>
    </location>
</feature>
<feature type="transmembrane region" description="Helical" evidence="5">
    <location>
        <begin position="465"/>
        <end position="483"/>
    </location>
</feature>
<dbReference type="EMBL" id="FJUY01000001">
    <property type="protein sequence ID" value="CZT14560.1"/>
    <property type="molecule type" value="Genomic_DNA"/>
</dbReference>
<evidence type="ECO:0000313" key="7">
    <source>
        <dbReference type="Proteomes" id="UP000225277"/>
    </source>
</evidence>
<dbReference type="Proteomes" id="UP000225277">
    <property type="component" value="Unassembled WGS sequence"/>
</dbReference>
<keyword evidence="4 5" id="KW-0472">Membrane</keyword>
<evidence type="ECO:0000256" key="2">
    <source>
        <dbReference type="ARBA" id="ARBA00022692"/>
    </source>
</evidence>
<feature type="transmembrane region" description="Helical" evidence="5">
    <location>
        <begin position="495"/>
        <end position="514"/>
    </location>
</feature>
<gene>
    <name evidence="6" type="ORF">RCC_12045</name>
</gene>
<dbReference type="InterPro" id="IPR011701">
    <property type="entry name" value="MFS"/>
</dbReference>
<evidence type="ECO:0000313" key="6">
    <source>
        <dbReference type="EMBL" id="CZT14560.1"/>
    </source>
</evidence>
<evidence type="ECO:0000256" key="1">
    <source>
        <dbReference type="ARBA" id="ARBA00004141"/>
    </source>
</evidence>
<dbReference type="InterPro" id="IPR036259">
    <property type="entry name" value="MFS_trans_sf"/>
</dbReference>
<dbReference type="PANTHER" id="PTHR23502">
    <property type="entry name" value="MAJOR FACILITATOR SUPERFAMILY"/>
    <property type="match status" value="1"/>
</dbReference>
<accession>A0A2D3UQP7</accession>
<dbReference type="AlphaFoldDB" id="A0A2D3UQP7"/>
<feature type="transmembrane region" description="Helical" evidence="5">
    <location>
        <begin position="181"/>
        <end position="200"/>
    </location>
</feature>
<keyword evidence="7" id="KW-1185">Reference proteome</keyword>
<dbReference type="OrthoDB" id="5215911at2759"/>
<dbReference type="Gene3D" id="1.20.1250.20">
    <property type="entry name" value="MFS general substrate transporter like domains"/>
    <property type="match status" value="1"/>
</dbReference>
<dbReference type="GO" id="GO:0005886">
    <property type="term" value="C:plasma membrane"/>
    <property type="evidence" value="ECO:0007669"/>
    <property type="project" value="TreeGrafter"/>
</dbReference>
<feature type="transmembrane region" description="Helical" evidence="5">
    <location>
        <begin position="308"/>
        <end position="330"/>
    </location>
</feature>
<dbReference type="Pfam" id="PF07690">
    <property type="entry name" value="MFS_1"/>
    <property type="match status" value="1"/>
</dbReference>
<dbReference type="PANTHER" id="PTHR23502:SF30">
    <property type="entry name" value="TRANSPORTER, PUTATIVE (AFU_ORTHOLOGUE AFUA_8G04702)-RELATED"/>
    <property type="match status" value="1"/>
</dbReference>
<evidence type="ECO:0000256" key="5">
    <source>
        <dbReference type="SAM" id="Phobius"/>
    </source>
</evidence>
<feature type="transmembrane region" description="Helical" evidence="5">
    <location>
        <begin position="212"/>
        <end position="231"/>
    </location>
</feature>
<protein>
    <submittedName>
        <fullName evidence="6">Related to transporter protein HOL1</fullName>
    </submittedName>
</protein>
<proteinExistence type="predicted"/>
<feature type="transmembrane region" description="Helical" evidence="5">
    <location>
        <begin position="99"/>
        <end position="116"/>
    </location>
</feature>
<organism evidence="6 7">
    <name type="scientific">Ramularia collo-cygni</name>
    <dbReference type="NCBI Taxonomy" id="112498"/>
    <lineage>
        <taxon>Eukaryota</taxon>
        <taxon>Fungi</taxon>
        <taxon>Dikarya</taxon>
        <taxon>Ascomycota</taxon>
        <taxon>Pezizomycotina</taxon>
        <taxon>Dothideomycetes</taxon>
        <taxon>Dothideomycetidae</taxon>
        <taxon>Mycosphaerellales</taxon>
        <taxon>Mycosphaerellaceae</taxon>
        <taxon>Ramularia</taxon>
    </lineage>
</organism>
<dbReference type="STRING" id="112498.A0A2D3UQP7"/>